<reference evidence="3" key="1">
    <citation type="submission" date="2023-02" db="EMBL/GenBank/DDBJ databases">
        <title>Actinokineospora globicatena NBRC 15670.</title>
        <authorList>
            <person name="Ichikawa N."/>
            <person name="Sato H."/>
            <person name="Tonouchi N."/>
        </authorList>
    </citation>
    <scope>NUCLEOTIDE SEQUENCE</scope>
    <source>
        <strain evidence="3">NBRC 15670</strain>
    </source>
</reference>
<keyword evidence="2" id="KW-1133">Transmembrane helix</keyword>
<keyword evidence="4" id="KW-1185">Reference proteome</keyword>
<organism evidence="3 4">
    <name type="scientific">Actinokineospora globicatena</name>
    <dbReference type="NCBI Taxonomy" id="103729"/>
    <lineage>
        <taxon>Bacteria</taxon>
        <taxon>Bacillati</taxon>
        <taxon>Actinomycetota</taxon>
        <taxon>Actinomycetes</taxon>
        <taxon>Pseudonocardiales</taxon>
        <taxon>Pseudonocardiaceae</taxon>
        <taxon>Actinokineospora</taxon>
    </lineage>
</organism>
<feature type="compositionally biased region" description="Basic residues" evidence="1">
    <location>
        <begin position="1"/>
        <end position="16"/>
    </location>
</feature>
<dbReference type="EMBL" id="BSSD01000001">
    <property type="protein sequence ID" value="GLW90496.1"/>
    <property type="molecule type" value="Genomic_DNA"/>
</dbReference>
<dbReference type="AlphaFoldDB" id="A0A9W6QGD1"/>
<comment type="caution">
    <text evidence="3">The sequence shown here is derived from an EMBL/GenBank/DDBJ whole genome shotgun (WGS) entry which is preliminary data.</text>
</comment>
<feature type="transmembrane region" description="Helical" evidence="2">
    <location>
        <begin position="87"/>
        <end position="108"/>
    </location>
</feature>
<evidence type="ECO:0000313" key="4">
    <source>
        <dbReference type="Proteomes" id="UP001165042"/>
    </source>
</evidence>
<feature type="transmembrane region" description="Helical" evidence="2">
    <location>
        <begin position="60"/>
        <end position="81"/>
    </location>
</feature>
<proteinExistence type="predicted"/>
<dbReference type="RefSeq" id="WP_285608549.1">
    <property type="nucleotide sequence ID" value="NZ_BSSD01000001.1"/>
</dbReference>
<evidence type="ECO:0000313" key="3">
    <source>
        <dbReference type="EMBL" id="GLW90496.1"/>
    </source>
</evidence>
<evidence type="ECO:0000256" key="1">
    <source>
        <dbReference type="SAM" id="MobiDB-lite"/>
    </source>
</evidence>
<accession>A0A9W6QGD1</accession>
<dbReference type="Proteomes" id="UP001165042">
    <property type="component" value="Unassembled WGS sequence"/>
</dbReference>
<name>A0A9W6QGD1_9PSEU</name>
<evidence type="ECO:0000256" key="2">
    <source>
        <dbReference type="SAM" id="Phobius"/>
    </source>
</evidence>
<gene>
    <name evidence="3" type="ORF">Aglo03_13120</name>
</gene>
<keyword evidence="2" id="KW-0472">Membrane</keyword>
<feature type="region of interest" description="Disordered" evidence="1">
    <location>
        <begin position="1"/>
        <end position="26"/>
    </location>
</feature>
<protein>
    <submittedName>
        <fullName evidence="3">Uncharacterized protein</fullName>
    </submittedName>
</protein>
<keyword evidence="2" id="KW-0812">Transmembrane</keyword>
<sequence>MAAKARKQKREKRRPAKSTEVVPARAEPDGDTLARLNWVSATGGKVMRELRSWLKDDSPLVRLVGLAICTMLFVIAPLWAFDQWAFRVAWIVLGGSVAVVSGGARISALVREHQAVKREPDNQGDDGGH</sequence>